<name>M6YUX1_9LEPT</name>
<dbReference type="AlphaFoldDB" id="M6YUX1"/>
<organism evidence="1 2">
    <name type="scientific">Leptospira noguchii str. 2001034031</name>
    <dbReference type="NCBI Taxonomy" id="1193053"/>
    <lineage>
        <taxon>Bacteria</taxon>
        <taxon>Pseudomonadati</taxon>
        <taxon>Spirochaetota</taxon>
        <taxon>Spirochaetia</taxon>
        <taxon>Leptospirales</taxon>
        <taxon>Leptospiraceae</taxon>
        <taxon>Leptospira</taxon>
    </lineage>
</organism>
<gene>
    <name evidence="1" type="ORF">LEP1GSC024_4796</name>
</gene>
<proteinExistence type="predicted"/>
<evidence type="ECO:0000313" key="2">
    <source>
        <dbReference type="Proteomes" id="UP000012138"/>
    </source>
</evidence>
<evidence type="ECO:0000313" key="1">
    <source>
        <dbReference type="EMBL" id="EMO90188.1"/>
    </source>
</evidence>
<dbReference type="Proteomes" id="UP000012138">
    <property type="component" value="Unassembled WGS sequence"/>
</dbReference>
<protein>
    <submittedName>
        <fullName evidence="1">Uncharacterized protein</fullName>
    </submittedName>
</protein>
<dbReference type="EMBL" id="AKXB02000060">
    <property type="protein sequence ID" value="EMO90188.1"/>
    <property type="molecule type" value="Genomic_DNA"/>
</dbReference>
<reference evidence="1 2" key="1">
    <citation type="submission" date="2013-01" db="EMBL/GenBank/DDBJ databases">
        <authorList>
            <person name="Harkins D.M."/>
            <person name="Durkin A.S."/>
            <person name="Brinkac L.M."/>
            <person name="Haft D.H."/>
            <person name="Selengut J.D."/>
            <person name="Sanka R."/>
            <person name="DePew J."/>
            <person name="Purushe J."/>
            <person name="Whelen A.C."/>
            <person name="Vinetz J.M."/>
            <person name="Sutton G.G."/>
            <person name="Nierman W.C."/>
            <person name="Fouts D.E."/>
        </authorList>
    </citation>
    <scope>NUCLEOTIDE SEQUENCE [LARGE SCALE GENOMIC DNA]</scope>
    <source>
        <strain evidence="1 2">2001034031</strain>
    </source>
</reference>
<sequence length="41" mass="5139">MLSGFFIFKRFFVLKEYLSEKNYKNYNLSELIWIELQKMNI</sequence>
<comment type="caution">
    <text evidence="1">The sequence shown here is derived from an EMBL/GenBank/DDBJ whole genome shotgun (WGS) entry which is preliminary data.</text>
</comment>
<accession>M6YUX1</accession>